<sequence>MAKLSRYDGNGSYDKGQFYTVDRFTFSAVIPLADENNLLHFTSQYINRDYELDLLGFKDTLYRVAVEYIHYF</sequence>
<organism evidence="1 2">
    <name type="scientific">Shewanella benthica KT99</name>
    <dbReference type="NCBI Taxonomy" id="314608"/>
    <lineage>
        <taxon>Bacteria</taxon>
        <taxon>Pseudomonadati</taxon>
        <taxon>Pseudomonadota</taxon>
        <taxon>Gammaproteobacteria</taxon>
        <taxon>Alteromonadales</taxon>
        <taxon>Shewanellaceae</taxon>
        <taxon>Shewanella</taxon>
    </lineage>
</organism>
<dbReference type="EMBL" id="ABIC01000003">
    <property type="protein sequence ID" value="EDQ02421.1"/>
    <property type="molecule type" value="Genomic_DNA"/>
</dbReference>
<evidence type="ECO:0000313" key="1">
    <source>
        <dbReference type="EMBL" id="EDQ02421.1"/>
    </source>
</evidence>
<keyword evidence="2" id="KW-1185">Reference proteome</keyword>
<dbReference type="STRING" id="314608.KT99_02872"/>
<comment type="caution">
    <text evidence="1">The sequence shown here is derived from an EMBL/GenBank/DDBJ whole genome shotgun (WGS) entry which is preliminary data.</text>
</comment>
<name>A9CY74_9GAMM</name>
<dbReference type="RefSeq" id="WP_005496435.1">
    <property type="nucleotide sequence ID" value="NZ_ABIC01000003.1"/>
</dbReference>
<evidence type="ECO:0000313" key="2">
    <source>
        <dbReference type="Proteomes" id="UP000005839"/>
    </source>
</evidence>
<dbReference type="AlphaFoldDB" id="A9CY74"/>
<dbReference type="Proteomes" id="UP000005839">
    <property type="component" value="Unassembled WGS sequence"/>
</dbReference>
<reference evidence="1 2" key="1">
    <citation type="submission" date="2007-10" db="EMBL/GenBank/DDBJ databases">
        <authorList>
            <person name="Yayanos A."/>
            <person name="Ferriera S."/>
            <person name="Johnson J."/>
            <person name="Kravitz S."/>
            <person name="Halpern A."/>
            <person name="Remington K."/>
            <person name="Beeson K."/>
            <person name="Tran B."/>
            <person name="Rogers Y.-H."/>
            <person name="Friedman R."/>
            <person name="Venter J.C."/>
        </authorList>
    </citation>
    <scope>NUCLEOTIDE SEQUENCE [LARGE SCALE GENOMIC DNA]</scope>
    <source>
        <strain evidence="1 2">KT99</strain>
    </source>
</reference>
<accession>A9CY74</accession>
<gene>
    <name evidence="1" type="ORF">KT99_02872</name>
</gene>
<protein>
    <submittedName>
        <fullName evidence="1">Uncharacterized protein</fullName>
    </submittedName>
</protein>
<proteinExistence type="predicted"/>